<evidence type="ECO:0000313" key="4">
    <source>
        <dbReference type="Proteomes" id="UP000182510"/>
    </source>
</evidence>
<reference evidence="3 4" key="1">
    <citation type="submission" date="2016-11" db="EMBL/GenBank/DDBJ databases">
        <title>Gramella sp. LPB0144 isolated from marine environment.</title>
        <authorList>
            <person name="Kim E."/>
            <person name="Yi H."/>
        </authorList>
    </citation>
    <scope>NUCLEOTIDE SEQUENCE [LARGE SCALE GENOMIC DNA]</scope>
    <source>
        <strain evidence="3 4">LPB0144</strain>
    </source>
</reference>
<proteinExistence type="predicted"/>
<dbReference type="Gene3D" id="3.40.50.2000">
    <property type="entry name" value="Glycogen Phosphorylase B"/>
    <property type="match status" value="1"/>
</dbReference>
<dbReference type="CDD" id="cd03801">
    <property type="entry name" value="GT4_PimA-like"/>
    <property type="match status" value="1"/>
</dbReference>
<name>A0A1L3J8D9_9FLAO</name>
<keyword evidence="4" id="KW-1185">Reference proteome</keyword>
<gene>
    <name evidence="3" type="ORF">LPB144_06540</name>
</gene>
<dbReference type="Proteomes" id="UP000182510">
    <property type="component" value="Chromosome"/>
</dbReference>
<dbReference type="Pfam" id="PF00534">
    <property type="entry name" value="Glycos_transf_1"/>
    <property type="match status" value="1"/>
</dbReference>
<organism evidence="3 4">
    <name type="scientific">Christiangramia salexigens</name>
    <dbReference type="NCBI Taxonomy" id="1913577"/>
    <lineage>
        <taxon>Bacteria</taxon>
        <taxon>Pseudomonadati</taxon>
        <taxon>Bacteroidota</taxon>
        <taxon>Flavobacteriia</taxon>
        <taxon>Flavobacteriales</taxon>
        <taxon>Flavobacteriaceae</taxon>
        <taxon>Christiangramia</taxon>
    </lineage>
</organism>
<dbReference type="PANTHER" id="PTHR46401">
    <property type="entry name" value="GLYCOSYLTRANSFERASE WBBK-RELATED"/>
    <property type="match status" value="1"/>
</dbReference>
<dbReference type="KEGG" id="grl:LPB144_06540"/>
<accession>A0A1L3J8D9</accession>
<dbReference type="AlphaFoldDB" id="A0A1L3J8D9"/>
<dbReference type="InterPro" id="IPR001296">
    <property type="entry name" value="Glyco_trans_1"/>
</dbReference>
<evidence type="ECO:0000259" key="2">
    <source>
        <dbReference type="Pfam" id="PF00534"/>
    </source>
</evidence>
<protein>
    <submittedName>
        <fullName evidence="3">Glycosyl transferase</fullName>
    </submittedName>
</protein>
<sequence>MHFSVFTHAEHFEKESFLCAYSPFVREMDIWFEYAGEVLIVSPVKDKIDRIDKAYDRNDICFQPIKSLNFTTFKNLIISAIRIPRILFGIFRAMYKTDHIHIRCPGNIGLLACLMQVFFPKKTKSIKYAGNWDPNSNQPLSYRFQKWILKNEVLTRKAKVLVYGNWNDLSKNVVPFFTSSYSVTQKKVYNKEFSAPYRFVFIGTLSEGKRPLLAVKIIQELLDKGYDVSLDIYGSGSMHEYLSTYIENNQLGGNVILHGNQGSEVIMHAYKNSHFSLLASKSEGWPKALAEAMFFGCIPIASPVSCVPWMLGNGDRGILIKPEIQSAVQGISNVLSNSEKLHSVSLKAQKWSQNYTLEKFRSEIIKLL</sequence>
<dbReference type="GO" id="GO:0016757">
    <property type="term" value="F:glycosyltransferase activity"/>
    <property type="evidence" value="ECO:0007669"/>
    <property type="project" value="InterPro"/>
</dbReference>
<dbReference type="SUPFAM" id="SSF53756">
    <property type="entry name" value="UDP-Glycosyltransferase/glycogen phosphorylase"/>
    <property type="match status" value="1"/>
</dbReference>
<evidence type="ECO:0000256" key="1">
    <source>
        <dbReference type="ARBA" id="ARBA00022679"/>
    </source>
</evidence>
<dbReference type="GO" id="GO:0009103">
    <property type="term" value="P:lipopolysaccharide biosynthetic process"/>
    <property type="evidence" value="ECO:0007669"/>
    <property type="project" value="TreeGrafter"/>
</dbReference>
<dbReference type="EMBL" id="CP018153">
    <property type="protein sequence ID" value="APG61396.1"/>
    <property type="molecule type" value="Genomic_DNA"/>
</dbReference>
<keyword evidence="1 3" id="KW-0808">Transferase</keyword>
<feature type="domain" description="Glycosyl transferase family 1" evidence="2">
    <location>
        <begin position="193"/>
        <end position="351"/>
    </location>
</feature>
<dbReference type="OrthoDB" id="1395864at2"/>
<dbReference type="PANTHER" id="PTHR46401:SF2">
    <property type="entry name" value="GLYCOSYLTRANSFERASE WBBK-RELATED"/>
    <property type="match status" value="1"/>
</dbReference>
<evidence type="ECO:0000313" key="3">
    <source>
        <dbReference type="EMBL" id="APG61396.1"/>
    </source>
</evidence>
<dbReference type="STRING" id="1913577.LPB144_06540"/>